<evidence type="ECO:0000256" key="1">
    <source>
        <dbReference type="SAM" id="MobiDB-lite"/>
    </source>
</evidence>
<dbReference type="RefSeq" id="WP_390205132.1">
    <property type="nucleotide sequence ID" value="NZ_JBHSZC010000001.1"/>
</dbReference>
<evidence type="ECO:0000313" key="3">
    <source>
        <dbReference type="Proteomes" id="UP001596417"/>
    </source>
</evidence>
<gene>
    <name evidence="2" type="ORF">ACFQL7_07325</name>
</gene>
<dbReference type="Proteomes" id="UP001596417">
    <property type="component" value="Unassembled WGS sequence"/>
</dbReference>
<dbReference type="Gene3D" id="2.30.110.10">
    <property type="entry name" value="Electron Transport, Fmn-binding Protein, Chain A"/>
    <property type="match status" value="1"/>
</dbReference>
<dbReference type="Pfam" id="PF12900">
    <property type="entry name" value="Pyridox_ox_2"/>
    <property type="match status" value="1"/>
</dbReference>
<sequence>MSVSPDVEELISNAKLMAHLATSVDDRPHVAPVWYAYDDGTLSLLTGGKKLANVQENPQVAVSIEKNTNGDAEWMATLLVREPYRQTPRASTRQRAMCSRNISVPTRRSGPNTTAKHFLTSHRVH</sequence>
<reference evidence="2 3" key="1">
    <citation type="journal article" date="2019" name="Int. J. Syst. Evol. Microbiol.">
        <title>The Global Catalogue of Microorganisms (GCM) 10K type strain sequencing project: providing services to taxonomists for standard genome sequencing and annotation.</title>
        <authorList>
            <consortium name="The Broad Institute Genomics Platform"/>
            <consortium name="The Broad Institute Genome Sequencing Center for Infectious Disease"/>
            <person name="Wu L."/>
            <person name="Ma J."/>
        </authorList>
    </citation>
    <scope>NUCLEOTIDE SEQUENCE [LARGE SCALE GENOMIC DNA]</scope>
    <source>
        <strain evidence="2 3">RDMS1</strain>
    </source>
</reference>
<comment type="caution">
    <text evidence="2">The sequence shown here is derived from an EMBL/GenBank/DDBJ whole genome shotgun (WGS) entry which is preliminary data.</text>
</comment>
<dbReference type="InterPro" id="IPR024747">
    <property type="entry name" value="Pyridox_Oxase-rel"/>
</dbReference>
<feature type="region of interest" description="Disordered" evidence="1">
    <location>
        <begin position="103"/>
        <end position="125"/>
    </location>
</feature>
<accession>A0ABD5YNJ8</accession>
<dbReference type="SUPFAM" id="SSF50475">
    <property type="entry name" value="FMN-binding split barrel"/>
    <property type="match status" value="1"/>
</dbReference>
<keyword evidence="3" id="KW-1185">Reference proteome</keyword>
<dbReference type="EMBL" id="JBHTAX010000001">
    <property type="protein sequence ID" value="MFC7189686.1"/>
    <property type="molecule type" value="Genomic_DNA"/>
</dbReference>
<organism evidence="2 3">
    <name type="scientific">Halocatena marina</name>
    <dbReference type="NCBI Taxonomy" id="2934937"/>
    <lineage>
        <taxon>Archaea</taxon>
        <taxon>Methanobacteriati</taxon>
        <taxon>Methanobacteriota</taxon>
        <taxon>Stenosarchaea group</taxon>
        <taxon>Halobacteria</taxon>
        <taxon>Halobacteriales</taxon>
        <taxon>Natronomonadaceae</taxon>
        <taxon>Halocatena</taxon>
    </lineage>
</organism>
<protein>
    <submittedName>
        <fullName evidence="2">Pyridoxamine 5'-phosphate oxidase family protein</fullName>
    </submittedName>
</protein>
<feature type="compositionally biased region" description="Polar residues" evidence="1">
    <location>
        <begin position="103"/>
        <end position="115"/>
    </location>
</feature>
<dbReference type="AlphaFoldDB" id="A0ABD5YNJ8"/>
<name>A0ABD5YNJ8_9EURY</name>
<evidence type="ECO:0000313" key="2">
    <source>
        <dbReference type="EMBL" id="MFC7189686.1"/>
    </source>
</evidence>
<dbReference type="InterPro" id="IPR012349">
    <property type="entry name" value="Split_barrel_FMN-bd"/>
</dbReference>
<proteinExistence type="predicted"/>